<dbReference type="GO" id="GO:0006260">
    <property type="term" value="P:DNA replication"/>
    <property type="evidence" value="ECO:0007669"/>
    <property type="project" value="InterPro"/>
</dbReference>
<comment type="caution">
    <text evidence="4">The sequence shown here is derived from an EMBL/GenBank/DDBJ whole genome shotgun (WGS) entry which is preliminary data.</text>
</comment>
<dbReference type="EMBL" id="QWLA01000061">
    <property type="protein sequence ID" value="RIH84216.1"/>
    <property type="molecule type" value="Genomic_DNA"/>
</dbReference>
<dbReference type="SUPFAM" id="SSF50249">
    <property type="entry name" value="Nucleic acid-binding proteins"/>
    <property type="match status" value="2"/>
</dbReference>
<dbReference type="AlphaFoldDB" id="A0A399EKQ6"/>
<dbReference type="InterPro" id="IPR000424">
    <property type="entry name" value="Primosome_PriB/ssb"/>
</dbReference>
<keyword evidence="1 2" id="KW-0238">DNA-binding</keyword>
<dbReference type="RefSeq" id="WP_119279186.1">
    <property type="nucleotide sequence ID" value="NZ_QWLA01000061.1"/>
</dbReference>
<proteinExistence type="predicted"/>
<evidence type="ECO:0000313" key="4">
    <source>
        <dbReference type="EMBL" id="RIH84216.1"/>
    </source>
</evidence>
<evidence type="ECO:0000313" key="5">
    <source>
        <dbReference type="Proteomes" id="UP000265341"/>
    </source>
</evidence>
<accession>A0A399EKQ6</accession>
<dbReference type="Proteomes" id="UP000265341">
    <property type="component" value="Unassembled WGS sequence"/>
</dbReference>
<dbReference type="PANTHER" id="PTHR10302:SF27">
    <property type="entry name" value="SINGLE-STRANDED DNA-BINDING PROTEIN"/>
    <property type="match status" value="1"/>
</dbReference>
<dbReference type="InterPro" id="IPR011344">
    <property type="entry name" value="ssDNA-bd"/>
</dbReference>
<name>A0A399EKQ6_9DEIN</name>
<dbReference type="GO" id="GO:0009295">
    <property type="term" value="C:nucleoid"/>
    <property type="evidence" value="ECO:0007669"/>
    <property type="project" value="TreeGrafter"/>
</dbReference>
<dbReference type="PROSITE" id="PS50935">
    <property type="entry name" value="SSB"/>
    <property type="match status" value="2"/>
</dbReference>
<dbReference type="PANTHER" id="PTHR10302">
    <property type="entry name" value="SINGLE-STRANDED DNA-BINDING PROTEIN"/>
    <property type="match status" value="1"/>
</dbReference>
<organism evidence="4 5">
    <name type="scientific">Calidithermus roseus</name>
    <dbReference type="NCBI Taxonomy" id="1644118"/>
    <lineage>
        <taxon>Bacteria</taxon>
        <taxon>Thermotogati</taxon>
        <taxon>Deinococcota</taxon>
        <taxon>Deinococci</taxon>
        <taxon>Thermales</taxon>
        <taxon>Thermaceae</taxon>
        <taxon>Calidithermus</taxon>
    </lineage>
</organism>
<reference evidence="4 5" key="1">
    <citation type="submission" date="2018-08" db="EMBL/GenBank/DDBJ databases">
        <title>Meiothermus roseus NBRC 110900 genome sequencing project.</title>
        <authorList>
            <person name="Da Costa M.S."/>
            <person name="Albuquerque L."/>
            <person name="Raposo P."/>
            <person name="Froufe H.J.C."/>
            <person name="Barroso C.S."/>
            <person name="Egas C."/>
        </authorList>
    </citation>
    <scope>NUCLEOTIDE SEQUENCE [LARGE SCALE GENOMIC DNA]</scope>
    <source>
        <strain evidence="4 5">NBRC 110900</strain>
    </source>
</reference>
<evidence type="ECO:0000256" key="3">
    <source>
        <dbReference type="RuleBase" id="RU000524"/>
    </source>
</evidence>
<evidence type="ECO:0000256" key="1">
    <source>
        <dbReference type="ARBA" id="ARBA00023125"/>
    </source>
</evidence>
<dbReference type="GO" id="GO:0003697">
    <property type="term" value="F:single-stranded DNA binding"/>
    <property type="evidence" value="ECO:0007669"/>
    <property type="project" value="InterPro"/>
</dbReference>
<evidence type="ECO:0000256" key="2">
    <source>
        <dbReference type="PROSITE-ProRule" id="PRU00252"/>
    </source>
</evidence>
<keyword evidence="5" id="KW-1185">Reference proteome</keyword>
<gene>
    <name evidence="4" type="primary">ssb_2</name>
    <name evidence="4" type="ORF">Mrose_02729</name>
</gene>
<dbReference type="OrthoDB" id="9809878at2"/>
<sequence>MGANLVLASGVLSRHELRYTPKGTPFLEIALVGKRPIKENYVFTRVDLTFYGKQAEAWAGSLVEGAAYQASGRLEYESWEVDGRKGSRLRVVGEELHRLENADIREEEKGPILYGADNRVFLIGGLTADPELRQTSLKTPIAKAQLGFSSWDGHNSKSHYVELEAWGELAESFKSLKKGSQVMVEGSLKTEVWEDRESKTKRYKRLVEVSKVTALERLSTNAKAA</sequence>
<dbReference type="Pfam" id="PF00436">
    <property type="entry name" value="SSB"/>
    <property type="match status" value="2"/>
</dbReference>
<dbReference type="Gene3D" id="2.40.50.140">
    <property type="entry name" value="Nucleic acid-binding proteins"/>
    <property type="match status" value="2"/>
</dbReference>
<dbReference type="CDD" id="cd04496">
    <property type="entry name" value="SSB_OBF"/>
    <property type="match status" value="1"/>
</dbReference>
<dbReference type="NCBIfam" id="TIGR00621">
    <property type="entry name" value="ssb"/>
    <property type="match status" value="1"/>
</dbReference>
<dbReference type="InterPro" id="IPR012340">
    <property type="entry name" value="NA-bd_OB-fold"/>
</dbReference>
<protein>
    <recommendedName>
        <fullName evidence="3">Single-stranded DNA-binding protein</fullName>
    </recommendedName>
</protein>